<dbReference type="SMART" id="SM00387">
    <property type="entry name" value="HATPase_c"/>
    <property type="match status" value="1"/>
</dbReference>
<evidence type="ECO:0000313" key="11">
    <source>
        <dbReference type="EMBL" id="NYD55789.1"/>
    </source>
</evidence>
<keyword evidence="2" id="KW-1003">Cell membrane</keyword>
<keyword evidence="3" id="KW-0808">Transferase</keyword>
<dbReference type="InterPro" id="IPR003594">
    <property type="entry name" value="HATPase_dom"/>
</dbReference>
<dbReference type="SUPFAM" id="SSF55874">
    <property type="entry name" value="ATPase domain of HSP90 chaperone/DNA topoisomerase II/histidine kinase"/>
    <property type="match status" value="1"/>
</dbReference>
<evidence type="ECO:0000256" key="2">
    <source>
        <dbReference type="ARBA" id="ARBA00022475"/>
    </source>
</evidence>
<keyword evidence="8 9" id="KW-0472">Membrane</keyword>
<dbReference type="Gene3D" id="1.20.5.1930">
    <property type="match status" value="1"/>
</dbReference>
<feature type="domain" description="Histidine kinase/HSP90-like ATPase" evidence="10">
    <location>
        <begin position="352"/>
        <end position="447"/>
    </location>
</feature>
<gene>
    <name evidence="11" type="ORF">BKA08_000027</name>
</gene>
<dbReference type="InterPro" id="IPR050482">
    <property type="entry name" value="Sensor_HK_TwoCompSys"/>
</dbReference>
<keyword evidence="4 9" id="KW-0812">Transmembrane</keyword>
<accession>A0A7Y9EXQ0</accession>
<evidence type="ECO:0000256" key="3">
    <source>
        <dbReference type="ARBA" id="ARBA00022679"/>
    </source>
</evidence>
<keyword evidence="7" id="KW-0902">Two-component regulatory system</keyword>
<comment type="caution">
    <text evidence="11">The sequence shown here is derived from an EMBL/GenBank/DDBJ whole genome shotgun (WGS) entry which is preliminary data.</text>
</comment>
<name>A0A7Y9EXQ0_9ACTN</name>
<evidence type="ECO:0000313" key="12">
    <source>
        <dbReference type="Proteomes" id="UP000516957"/>
    </source>
</evidence>
<evidence type="ECO:0000256" key="8">
    <source>
        <dbReference type="ARBA" id="ARBA00023136"/>
    </source>
</evidence>
<keyword evidence="5 11" id="KW-0418">Kinase</keyword>
<dbReference type="GO" id="GO:0000155">
    <property type="term" value="F:phosphorelay sensor kinase activity"/>
    <property type="evidence" value="ECO:0007669"/>
    <property type="project" value="InterPro"/>
</dbReference>
<evidence type="ECO:0000256" key="5">
    <source>
        <dbReference type="ARBA" id="ARBA00022777"/>
    </source>
</evidence>
<evidence type="ECO:0000256" key="6">
    <source>
        <dbReference type="ARBA" id="ARBA00022989"/>
    </source>
</evidence>
<comment type="subcellular location">
    <subcellularLocation>
        <location evidence="1">Cell membrane</location>
        <topology evidence="1">Multi-pass membrane protein</topology>
    </subcellularLocation>
</comment>
<dbReference type="AlphaFoldDB" id="A0A7Y9EXQ0"/>
<keyword evidence="12" id="KW-1185">Reference proteome</keyword>
<evidence type="ECO:0000256" key="4">
    <source>
        <dbReference type="ARBA" id="ARBA00022692"/>
    </source>
</evidence>
<proteinExistence type="predicted"/>
<feature type="transmembrane region" description="Helical" evidence="9">
    <location>
        <begin position="26"/>
        <end position="45"/>
    </location>
</feature>
<dbReference type="GO" id="GO:0046983">
    <property type="term" value="F:protein dimerization activity"/>
    <property type="evidence" value="ECO:0007669"/>
    <property type="project" value="InterPro"/>
</dbReference>
<dbReference type="RefSeq" id="WP_179613761.1">
    <property type="nucleotide sequence ID" value="NZ_CP059163.1"/>
</dbReference>
<dbReference type="InterPro" id="IPR036890">
    <property type="entry name" value="HATPase_C_sf"/>
</dbReference>
<evidence type="ECO:0000256" key="1">
    <source>
        <dbReference type="ARBA" id="ARBA00004651"/>
    </source>
</evidence>
<dbReference type="PANTHER" id="PTHR24421">
    <property type="entry name" value="NITRATE/NITRITE SENSOR PROTEIN NARX-RELATED"/>
    <property type="match status" value="1"/>
</dbReference>
<dbReference type="InterPro" id="IPR011712">
    <property type="entry name" value="Sig_transdc_His_kin_sub3_dim/P"/>
</dbReference>
<dbReference type="PANTHER" id="PTHR24421:SF37">
    <property type="entry name" value="SENSOR HISTIDINE KINASE NARS"/>
    <property type="match status" value="1"/>
</dbReference>
<reference evidence="11 12" key="1">
    <citation type="submission" date="2020-07" db="EMBL/GenBank/DDBJ databases">
        <title>Sequencing the genomes of 1000 actinobacteria strains.</title>
        <authorList>
            <person name="Klenk H.-P."/>
        </authorList>
    </citation>
    <scope>NUCLEOTIDE SEQUENCE [LARGE SCALE GENOMIC DNA]</scope>
    <source>
        <strain evidence="11 12">DSM 18965</strain>
    </source>
</reference>
<organism evidence="11 12">
    <name type="scientific">Nocardioides marinisabuli</name>
    <dbReference type="NCBI Taxonomy" id="419476"/>
    <lineage>
        <taxon>Bacteria</taxon>
        <taxon>Bacillati</taxon>
        <taxon>Actinomycetota</taxon>
        <taxon>Actinomycetes</taxon>
        <taxon>Propionibacteriales</taxon>
        <taxon>Nocardioidaceae</taxon>
        <taxon>Nocardioides</taxon>
    </lineage>
</organism>
<evidence type="ECO:0000256" key="7">
    <source>
        <dbReference type="ARBA" id="ARBA00023012"/>
    </source>
</evidence>
<dbReference type="Pfam" id="PF02518">
    <property type="entry name" value="HATPase_c"/>
    <property type="match status" value="1"/>
</dbReference>
<evidence type="ECO:0000256" key="9">
    <source>
        <dbReference type="SAM" id="Phobius"/>
    </source>
</evidence>
<dbReference type="Pfam" id="PF07730">
    <property type="entry name" value="HisKA_3"/>
    <property type="match status" value="1"/>
</dbReference>
<keyword evidence="6 9" id="KW-1133">Transmembrane helix</keyword>
<protein>
    <submittedName>
        <fullName evidence="11">Signal transduction histidine kinase</fullName>
    </submittedName>
</protein>
<dbReference type="Gene3D" id="3.30.565.10">
    <property type="entry name" value="Histidine kinase-like ATPase, C-terminal domain"/>
    <property type="match status" value="1"/>
</dbReference>
<feature type="transmembrane region" description="Helical" evidence="9">
    <location>
        <begin position="195"/>
        <end position="221"/>
    </location>
</feature>
<evidence type="ECO:0000259" key="10">
    <source>
        <dbReference type="SMART" id="SM00387"/>
    </source>
</evidence>
<sequence>MGRGRAEDSPASTGADDTVRSAVTRFVLLSVLAALLLAGVAVVVAERIARERALDSARAVGTALATRLVSPLVDGDLREGDPAARERLASVMRNRMQDGSIRHVKVWAADGTVLWSNQARLVGKRFDLPDDVRGLLGSSRARVEVSELSREENYAEQDEGPLLEVYVGARDDDGQEMVVEAYLATEQMERDAEKVVVSLVGLAVGSLGMFLVVVMPLAVALGRRVRRAERGRAVLLRHVLLASELERRRIAAALHDGVIQDLAGLGYALPAVARSLPPEPEAPGVRRHLDHFTDLVRDDVTKLRRLMSDIHPPDLAGAGLAESVQELVASESAAAGVESRVTLAPDLELTPDAARLAYRVVREGVRNVVKHAGAQHLDVDVRRRDGQVLVRVCDDGRGPARPQGDDTEGHLGLRLLHDAVHDLGGRLDLTATSPAGTELSAAFPEALVTG</sequence>
<dbReference type="GO" id="GO:0005886">
    <property type="term" value="C:plasma membrane"/>
    <property type="evidence" value="ECO:0007669"/>
    <property type="project" value="UniProtKB-SubCell"/>
</dbReference>
<dbReference type="Proteomes" id="UP000516957">
    <property type="component" value="Unassembled WGS sequence"/>
</dbReference>
<dbReference type="CDD" id="cd16917">
    <property type="entry name" value="HATPase_UhpB-NarQ-NarX-like"/>
    <property type="match status" value="1"/>
</dbReference>
<dbReference type="EMBL" id="JACCBE010000001">
    <property type="protein sequence ID" value="NYD55789.1"/>
    <property type="molecule type" value="Genomic_DNA"/>
</dbReference>